<keyword evidence="1" id="KW-1133">Transmembrane helix</keyword>
<reference evidence="2 3" key="1">
    <citation type="journal article" date="2024" name="BMC Genomics">
        <title>De novo assembly and annotation of Popillia japonica's genome with initial clues to its potential as an invasive pest.</title>
        <authorList>
            <person name="Cucini C."/>
            <person name="Boschi S."/>
            <person name="Funari R."/>
            <person name="Cardaioli E."/>
            <person name="Iannotti N."/>
            <person name="Marturano G."/>
            <person name="Paoli F."/>
            <person name="Bruttini M."/>
            <person name="Carapelli A."/>
            <person name="Frati F."/>
            <person name="Nardi F."/>
        </authorList>
    </citation>
    <scope>NUCLEOTIDE SEQUENCE [LARGE SCALE GENOMIC DNA]</scope>
    <source>
        <strain evidence="2">DMR45628</strain>
    </source>
</reference>
<accession>A0AAW1MHQ2</accession>
<evidence type="ECO:0000313" key="3">
    <source>
        <dbReference type="Proteomes" id="UP001458880"/>
    </source>
</evidence>
<protein>
    <recommendedName>
        <fullName evidence="4">Gustatory receptor</fullName>
    </recommendedName>
</protein>
<comment type="caution">
    <text evidence="2">The sequence shown here is derived from an EMBL/GenBank/DDBJ whole genome shotgun (WGS) entry which is preliminary data.</text>
</comment>
<evidence type="ECO:0000313" key="2">
    <source>
        <dbReference type="EMBL" id="KAK9746250.1"/>
    </source>
</evidence>
<proteinExistence type="predicted"/>
<feature type="transmembrane region" description="Helical" evidence="1">
    <location>
        <begin position="90"/>
        <end position="108"/>
    </location>
</feature>
<dbReference type="AlphaFoldDB" id="A0AAW1MHQ2"/>
<name>A0AAW1MHQ2_POPJA</name>
<keyword evidence="1" id="KW-0812">Transmembrane</keyword>
<feature type="transmembrane region" description="Helical" evidence="1">
    <location>
        <begin position="157"/>
        <end position="177"/>
    </location>
</feature>
<dbReference type="Proteomes" id="UP001458880">
    <property type="component" value="Unassembled WGS sequence"/>
</dbReference>
<evidence type="ECO:0008006" key="4">
    <source>
        <dbReference type="Google" id="ProtNLM"/>
    </source>
</evidence>
<dbReference type="EMBL" id="JASPKY010000041">
    <property type="protein sequence ID" value="KAK9746250.1"/>
    <property type="molecule type" value="Genomic_DNA"/>
</dbReference>
<evidence type="ECO:0000256" key="1">
    <source>
        <dbReference type="SAM" id="Phobius"/>
    </source>
</evidence>
<keyword evidence="1" id="KW-0472">Membrane</keyword>
<feature type="transmembrane region" description="Helical" evidence="1">
    <location>
        <begin position="213"/>
        <end position="232"/>
    </location>
</feature>
<sequence>MYTLQLKYCAKLSYTHRATINLGALVGFVAALVDLVYILANSKIHRSELRYYFVQSLYLFDIFYLLDIVMMIIYKNTHLFEMKDINPPRHGFIIILEVLSLFPLEFSLKATDHEYDRKMVSMRLRYLIRMVRVWMHARHCSKRYNVIGVFEMITNMMIGYCLVAITATIIVVPALSISHRKYVTGRGFLSFVYAVNSKITAKGFGMAFGETRLFDYCFCLLVIIAFFMASYYTSKVACSMIPWIKHKFSFAHDYSRMRGYIQLWHASTHKFNLYSRYEHTFHNFFQVALQNMDTYKEQRIAKGQIADTIKRANC</sequence>
<organism evidence="2 3">
    <name type="scientific">Popillia japonica</name>
    <name type="common">Japanese beetle</name>
    <dbReference type="NCBI Taxonomy" id="7064"/>
    <lineage>
        <taxon>Eukaryota</taxon>
        <taxon>Metazoa</taxon>
        <taxon>Ecdysozoa</taxon>
        <taxon>Arthropoda</taxon>
        <taxon>Hexapoda</taxon>
        <taxon>Insecta</taxon>
        <taxon>Pterygota</taxon>
        <taxon>Neoptera</taxon>
        <taxon>Endopterygota</taxon>
        <taxon>Coleoptera</taxon>
        <taxon>Polyphaga</taxon>
        <taxon>Scarabaeiformia</taxon>
        <taxon>Scarabaeidae</taxon>
        <taxon>Rutelinae</taxon>
        <taxon>Popillia</taxon>
    </lineage>
</organism>
<feature type="transmembrane region" description="Helical" evidence="1">
    <location>
        <begin position="20"/>
        <end position="40"/>
    </location>
</feature>
<keyword evidence="3" id="KW-1185">Reference proteome</keyword>
<gene>
    <name evidence="2" type="ORF">QE152_g6233</name>
</gene>
<feature type="transmembrane region" description="Helical" evidence="1">
    <location>
        <begin position="52"/>
        <end position="74"/>
    </location>
</feature>